<dbReference type="SUPFAM" id="SSF56672">
    <property type="entry name" value="DNA/RNA polymerases"/>
    <property type="match status" value="1"/>
</dbReference>
<dbReference type="PANTHER" id="PTHR33064:SF37">
    <property type="entry name" value="RIBONUCLEASE H"/>
    <property type="match status" value="1"/>
</dbReference>
<dbReference type="Proteomes" id="UP000762676">
    <property type="component" value="Unassembled WGS sequence"/>
</dbReference>
<keyword evidence="3" id="KW-1185">Reference proteome</keyword>
<gene>
    <name evidence="2" type="ORF">ElyMa_002960200</name>
</gene>
<reference evidence="2 3" key="1">
    <citation type="journal article" date="2021" name="Elife">
        <title>Chloroplast acquisition without the gene transfer in kleptoplastic sea slugs, Plakobranchus ocellatus.</title>
        <authorList>
            <person name="Maeda T."/>
            <person name="Takahashi S."/>
            <person name="Yoshida T."/>
            <person name="Shimamura S."/>
            <person name="Takaki Y."/>
            <person name="Nagai Y."/>
            <person name="Toyoda A."/>
            <person name="Suzuki Y."/>
            <person name="Arimoto A."/>
            <person name="Ishii H."/>
            <person name="Satoh N."/>
            <person name="Nishiyama T."/>
            <person name="Hasebe M."/>
            <person name="Maruyama T."/>
            <person name="Minagawa J."/>
            <person name="Obokata J."/>
            <person name="Shigenobu S."/>
        </authorList>
    </citation>
    <scope>NUCLEOTIDE SEQUENCE [LARGE SCALE GENOMIC DNA]</scope>
</reference>
<evidence type="ECO:0000313" key="2">
    <source>
        <dbReference type="EMBL" id="GFS06232.1"/>
    </source>
</evidence>
<dbReference type="AlphaFoldDB" id="A0AAV4I9S8"/>
<dbReference type="EMBL" id="BMAT01006097">
    <property type="protein sequence ID" value="GFS06232.1"/>
    <property type="molecule type" value="Genomic_DNA"/>
</dbReference>
<evidence type="ECO:0000256" key="1">
    <source>
        <dbReference type="SAM" id="MobiDB-lite"/>
    </source>
</evidence>
<sequence>MISTSSLPDAGLSLLPGSTVTDSWGLEDENNADKPRTVPPNTRKTTFDAWNGYPSIALDPKDRHLTTFITPRGRYRYCVYPQGYLASREAAEWLELCGHNGIVLNPTKFTFAKETVEFAGFEITPTTVTPCPQAIEAIKRFPTPRNITDVRSWFGLVNQVSYAFASAEIMQPFRNLLKTNTKFSWTDSMDELFEETKVLITEEIRHWVEIFDKTRPTCLSTDFSKDGIGFWLLQKHCTCESKKPLCCRSGWKITLVGSCFTSSAES</sequence>
<dbReference type="InterPro" id="IPR043128">
    <property type="entry name" value="Rev_trsase/Diguanyl_cyclase"/>
</dbReference>
<evidence type="ECO:0000313" key="3">
    <source>
        <dbReference type="Proteomes" id="UP000762676"/>
    </source>
</evidence>
<dbReference type="Gene3D" id="3.30.70.270">
    <property type="match status" value="1"/>
</dbReference>
<dbReference type="InterPro" id="IPR051320">
    <property type="entry name" value="Viral_Replic_Matur_Polypro"/>
</dbReference>
<dbReference type="PANTHER" id="PTHR33064">
    <property type="entry name" value="POL PROTEIN"/>
    <property type="match status" value="1"/>
</dbReference>
<protein>
    <submittedName>
        <fullName evidence="2">Enzymatic polyprotein</fullName>
    </submittedName>
</protein>
<organism evidence="2 3">
    <name type="scientific">Elysia marginata</name>
    <dbReference type="NCBI Taxonomy" id="1093978"/>
    <lineage>
        <taxon>Eukaryota</taxon>
        <taxon>Metazoa</taxon>
        <taxon>Spiralia</taxon>
        <taxon>Lophotrochozoa</taxon>
        <taxon>Mollusca</taxon>
        <taxon>Gastropoda</taxon>
        <taxon>Heterobranchia</taxon>
        <taxon>Euthyneura</taxon>
        <taxon>Panpulmonata</taxon>
        <taxon>Sacoglossa</taxon>
        <taxon>Placobranchoidea</taxon>
        <taxon>Plakobranchidae</taxon>
        <taxon>Elysia</taxon>
    </lineage>
</organism>
<name>A0AAV4I9S8_9GAST</name>
<accession>A0AAV4I9S8</accession>
<feature type="region of interest" description="Disordered" evidence="1">
    <location>
        <begin position="23"/>
        <end position="44"/>
    </location>
</feature>
<proteinExistence type="predicted"/>
<dbReference type="Gene3D" id="3.10.10.10">
    <property type="entry name" value="HIV Type 1 Reverse Transcriptase, subunit A, domain 1"/>
    <property type="match status" value="1"/>
</dbReference>
<dbReference type="InterPro" id="IPR043502">
    <property type="entry name" value="DNA/RNA_pol_sf"/>
</dbReference>
<comment type="caution">
    <text evidence="2">The sequence shown here is derived from an EMBL/GenBank/DDBJ whole genome shotgun (WGS) entry which is preliminary data.</text>
</comment>